<sequence length="176" mass="17545">MRHSTILVPLAALLAAACASQAEEPAAAPAAPPPAAYAQLLDKDGATKGRAVLTETNGGVDVGLVLEGWPSGTYAFHVHALGLCTAPDFTSAGPHFNPTGAKHGDHKGDLPNVTVGADGTARIEARINGATLYSGETPVLDTDGAAVVVHAKPDDGVTDPAGNAGPRLACGAVVTK</sequence>
<keyword evidence="2 5" id="KW-0560">Oxidoreductase</keyword>
<evidence type="ECO:0000256" key="1">
    <source>
        <dbReference type="ARBA" id="ARBA00010457"/>
    </source>
</evidence>
<dbReference type="PROSITE" id="PS00332">
    <property type="entry name" value="SOD_CU_ZN_2"/>
    <property type="match status" value="1"/>
</dbReference>
<comment type="cofactor">
    <cofactor evidence="2">
        <name>Zn(2+)</name>
        <dbReference type="ChEBI" id="CHEBI:29105"/>
    </cofactor>
    <text evidence="2">Binds 1 zinc ion per subunit.</text>
</comment>
<dbReference type="RefSeq" id="WP_184071207.1">
    <property type="nucleotide sequence ID" value="NZ_JACHNZ010000046.1"/>
</dbReference>
<comment type="catalytic activity">
    <reaction evidence="2">
        <text>2 superoxide + 2 H(+) = H2O2 + O2</text>
        <dbReference type="Rhea" id="RHEA:20696"/>
        <dbReference type="ChEBI" id="CHEBI:15378"/>
        <dbReference type="ChEBI" id="CHEBI:15379"/>
        <dbReference type="ChEBI" id="CHEBI:16240"/>
        <dbReference type="ChEBI" id="CHEBI:18421"/>
        <dbReference type="EC" id="1.15.1.1"/>
    </reaction>
</comment>
<dbReference type="Proteomes" id="UP000566324">
    <property type="component" value="Unassembled WGS sequence"/>
</dbReference>
<organism evidence="5 6">
    <name type="scientific">Sphingosinicella soli</name>
    <dbReference type="NCBI Taxonomy" id="333708"/>
    <lineage>
        <taxon>Bacteria</taxon>
        <taxon>Pseudomonadati</taxon>
        <taxon>Pseudomonadota</taxon>
        <taxon>Alphaproteobacteria</taxon>
        <taxon>Sphingomonadales</taxon>
        <taxon>Sphingosinicellaceae</taxon>
        <taxon>Sphingosinicella</taxon>
    </lineage>
</organism>
<keyword evidence="3" id="KW-0732">Signal</keyword>
<comment type="similarity">
    <text evidence="1 2">Belongs to the Cu-Zn superoxide dismutase family.</text>
</comment>
<dbReference type="EC" id="1.15.1.1" evidence="2"/>
<dbReference type="EMBL" id="JACHNZ010000046">
    <property type="protein sequence ID" value="MBB4633527.1"/>
    <property type="molecule type" value="Genomic_DNA"/>
</dbReference>
<gene>
    <name evidence="5" type="ORF">GGQ98_003166</name>
</gene>
<evidence type="ECO:0000256" key="2">
    <source>
        <dbReference type="RuleBase" id="RU000393"/>
    </source>
</evidence>
<dbReference type="InterPro" id="IPR024134">
    <property type="entry name" value="SOD_Cu/Zn_/chaperone"/>
</dbReference>
<protein>
    <recommendedName>
        <fullName evidence="2">Superoxide dismutase [Cu-Zn]</fullName>
        <ecNumber evidence="2">1.15.1.1</ecNumber>
    </recommendedName>
</protein>
<dbReference type="CDD" id="cd00305">
    <property type="entry name" value="Cu-Zn_Superoxide_Dismutase"/>
    <property type="match status" value="1"/>
</dbReference>
<comment type="caution">
    <text evidence="5">The sequence shown here is derived from an EMBL/GenBank/DDBJ whole genome shotgun (WGS) entry which is preliminary data.</text>
</comment>
<name>A0A7W7B602_9SPHN</name>
<evidence type="ECO:0000259" key="4">
    <source>
        <dbReference type="Pfam" id="PF00080"/>
    </source>
</evidence>
<feature type="domain" description="Superoxide dismutase copper/zinc binding" evidence="4">
    <location>
        <begin position="48"/>
        <end position="172"/>
    </location>
</feature>
<keyword evidence="6" id="KW-1185">Reference proteome</keyword>
<dbReference type="GO" id="GO:0005507">
    <property type="term" value="F:copper ion binding"/>
    <property type="evidence" value="ECO:0007669"/>
    <property type="project" value="InterPro"/>
</dbReference>
<keyword evidence="2" id="KW-0862">Zinc</keyword>
<keyword evidence="2" id="KW-0479">Metal-binding</keyword>
<dbReference type="SUPFAM" id="SSF49329">
    <property type="entry name" value="Cu,Zn superoxide dismutase-like"/>
    <property type="match status" value="1"/>
</dbReference>
<dbReference type="InterPro" id="IPR036423">
    <property type="entry name" value="SOD-like_Cu/Zn_dom_sf"/>
</dbReference>
<evidence type="ECO:0000256" key="3">
    <source>
        <dbReference type="SAM" id="SignalP"/>
    </source>
</evidence>
<dbReference type="PROSITE" id="PS51257">
    <property type="entry name" value="PROKAR_LIPOPROTEIN"/>
    <property type="match status" value="1"/>
</dbReference>
<comment type="function">
    <text evidence="2">Destroys radicals which are normally produced within the cells and which are toxic to biological systems.</text>
</comment>
<dbReference type="InterPro" id="IPR001424">
    <property type="entry name" value="SOD_Cu_Zn_dom"/>
</dbReference>
<dbReference type="GO" id="GO:0004784">
    <property type="term" value="F:superoxide dismutase activity"/>
    <property type="evidence" value="ECO:0007669"/>
    <property type="project" value="UniProtKB-EC"/>
</dbReference>
<dbReference type="PANTHER" id="PTHR10003">
    <property type="entry name" value="SUPEROXIDE DISMUTASE CU-ZN -RELATED"/>
    <property type="match status" value="1"/>
</dbReference>
<accession>A0A7W7B602</accession>
<dbReference type="Gene3D" id="2.60.40.200">
    <property type="entry name" value="Superoxide dismutase, copper/zinc binding domain"/>
    <property type="match status" value="1"/>
</dbReference>
<dbReference type="AlphaFoldDB" id="A0A7W7B602"/>
<proteinExistence type="inferred from homology"/>
<feature type="signal peptide" evidence="3">
    <location>
        <begin position="1"/>
        <end position="22"/>
    </location>
</feature>
<reference evidence="5 6" key="1">
    <citation type="submission" date="2020-08" db="EMBL/GenBank/DDBJ databases">
        <title>Genomic Encyclopedia of Type Strains, Phase IV (KMG-IV): sequencing the most valuable type-strain genomes for metagenomic binning, comparative biology and taxonomic classification.</title>
        <authorList>
            <person name="Goeker M."/>
        </authorList>
    </citation>
    <scope>NUCLEOTIDE SEQUENCE [LARGE SCALE GENOMIC DNA]</scope>
    <source>
        <strain evidence="5 6">DSM 17328</strain>
    </source>
</reference>
<feature type="chain" id="PRO_5031184452" description="Superoxide dismutase [Cu-Zn]" evidence="3">
    <location>
        <begin position="23"/>
        <end position="176"/>
    </location>
</feature>
<dbReference type="InterPro" id="IPR018152">
    <property type="entry name" value="SOD_Cu/Zn_BS"/>
</dbReference>
<dbReference type="Pfam" id="PF00080">
    <property type="entry name" value="Sod_Cu"/>
    <property type="match status" value="1"/>
</dbReference>
<evidence type="ECO:0000313" key="6">
    <source>
        <dbReference type="Proteomes" id="UP000566324"/>
    </source>
</evidence>
<comment type="cofactor">
    <cofactor evidence="2">
        <name>Cu cation</name>
        <dbReference type="ChEBI" id="CHEBI:23378"/>
    </cofactor>
    <text evidence="2">Binds 1 copper ion per subunit.</text>
</comment>
<evidence type="ECO:0000313" key="5">
    <source>
        <dbReference type="EMBL" id="MBB4633527.1"/>
    </source>
</evidence>
<keyword evidence="2" id="KW-0186">Copper</keyword>